<organism evidence="2 3">
    <name type="scientific">Dongia sedimenti</name>
    <dbReference type="NCBI Taxonomy" id="3064282"/>
    <lineage>
        <taxon>Bacteria</taxon>
        <taxon>Pseudomonadati</taxon>
        <taxon>Pseudomonadota</taxon>
        <taxon>Alphaproteobacteria</taxon>
        <taxon>Rhodospirillales</taxon>
        <taxon>Dongiaceae</taxon>
        <taxon>Dongia</taxon>
    </lineage>
</organism>
<dbReference type="EMBL" id="JAUYVI010000002">
    <property type="protein sequence ID" value="MDQ7247198.1"/>
    <property type="molecule type" value="Genomic_DNA"/>
</dbReference>
<accession>A0ABU0YKK5</accession>
<sequence length="657" mass="67097">MSDLFNPISRNPAGFTGPTLLTGIVPDPPRSLLELATGTILKGTVLGKGSDGLTTVATERGTVTLATNAQLPVGSAVMLEVRNAGDRLQVLILSVETSSGRGSPAHQSASGQAGGPASTGTPSSGAAAGTSDQAAAQPSPRPAAPPPIEIVGSSVKAIVVQVPAATSLLPTPDVDVEPFTAPSLPVSVPADAAQKAQLLAQARLLVQTPNAVAAPASTGVDPNAPAIVQPPGTGTPPPATTTPPAATPQPNLAALIESSLPQPGGTTLQPEVATRIAALFAAASGETASPLPGAPTAAIGVPTTTAGPLLAQLLVGNTAPAGPTPPPTNVPAQTLANGTELTLHVVAVLPSKGGEIEIAPEAARLTGAVAPLIGKVLGYTRAGHAVIDTPNGQLMMQERTRLPVGAQVALVLEPAVAPPAIALPPITSPQQALLYLSSGWPTLDDLLTVLRGTGAAPGDPASPVPPGIPQTGPKLAAGLATAINALRAGEIEKLVGAMLAARKLPSDKEEMVKRLKEEFTQLSDLAKDRPSVDWRALFLPVYDPRIGLTQINLYYRHNSGEGSDKDKKDQGTRFLVDVNFAALGAFQLDGLIRGKRFDLMIRSRSRLSRNQRQEIAAIFDNALEVGGGTGALEFRTVEVFPVSPLDELRQSHDHLTA</sequence>
<feature type="region of interest" description="Disordered" evidence="1">
    <location>
        <begin position="215"/>
        <end position="249"/>
    </location>
</feature>
<feature type="compositionally biased region" description="Pro residues" evidence="1">
    <location>
        <begin position="139"/>
        <end position="148"/>
    </location>
</feature>
<reference evidence="3" key="1">
    <citation type="submission" date="2023-08" db="EMBL/GenBank/DDBJ databases">
        <title>Rhodospirillaceae gen. nov., a novel taxon isolated from the Yangtze River Yuezi River estuary sludge.</title>
        <authorList>
            <person name="Ruan L."/>
        </authorList>
    </citation>
    <scope>NUCLEOTIDE SEQUENCE [LARGE SCALE GENOMIC DNA]</scope>
    <source>
        <strain evidence="3">R-7</strain>
    </source>
</reference>
<evidence type="ECO:0000256" key="1">
    <source>
        <dbReference type="SAM" id="MobiDB-lite"/>
    </source>
</evidence>
<comment type="caution">
    <text evidence="2">The sequence shown here is derived from an EMBL/GenBank/DDBJ whole genome shotgun (WGS) entry which is preliminary data.</text>
</comment>
<proteinExistence type="predicted"/>
<feature type="compositionally biased region" description="Low complexity" evidence="1">
    <location>
        <begin position="115"/>
        <end position="138"/>
    </location>
</feature>
<dbReference type="RefSeq" id="WP_379954602.1">
    <property type="nucleotide sequence ID" value="NZ_JAUYVI010000002.1"/>
</dbReference>
<name>A0ABU0YKK5_9PROT</name>
<feature type="compositionally biased region" description="Pro residues" evidence="1">
    <location>
        <begin position="233"/>
        <end position="247"/>
    </location>
</feature>
<dbReference type="Proteomes" id="UP001230156">
    <property type="component" value="Unassembled WGS sequence"/>
</dbReference>
<feature type="compositionally biased region" description="Polar residues" evidence="1">
    <location>
        <begin position="99"/>
        <end position="111"/>
    </location>
</feature>
<keyword evidence="3" id="KW-1185">Reference proteome</keyword>
<gene>
    <name evidence="2" type="ORF">Q8A70_05955</name>
</gene>
<feature type="region of interest" description="Disordered" evidence="1">
    <location>
        <begin position="99"/>
        <end position="148"/>
    </location>
</feature>
<evidence type="ECO:0000313" key="2">
    <source>
        <dbReference type="EMBL" id="MDQ7247198.1"/>
    </source>
</evidence>
<evidence type="ECO:0000313" key="3">
    <source>
        <dbReference type="Proteomes" id="UP001230156"/>
    </source>
</evidence>
<evidence type="ECO:0008006" key="4">
    <source>
        <dbReference type="Google" id="ProtNLM"/>
    </source>
</evidence>
<protein>
    <recommendedName>
        <fullName evidence="4">Flagellar hook-length control protein FliK</fullName>
    </recommendedName>
</protein>